<feature type="chain" id="PRO_5012417982" evidence="2">
    <location>
        <begin position="30"/>
        <end position="173"/>
    </location>
</feature>
<evidence type="ECO:0000313" key="3">
    <source>
        <dbReference type="EMBL" id="OSQ48914.1"/>
    </source>
</evidence>
<name>A0A1Y2LDB7_9PROT</name>
<evidence type="ECO:0000256" key="1">
    <source>
        <dbReference type="SAM" id="MobiDB-lite"/>
    </source>
</evidence>
<feature type="region of interest" description="Disordered" evidence="1">
    <location>
        <begin position="32"/>
        <end position="55"/>
    </location>
</feature>
<feature type="signal peptide" evidence="2">
    <location>
        <begin position="1"/>
        <end position="29"/>
    </location>
</feature>
<keyword evidence="2" id="KW-0732">Signal</keyword>
<dbReference type="STRING" id="1293890.TALK_07520"/>
<reference evidence="3 4" key="1">
    <citation type="submission" date="2014-03" db="EMBL/GenBank/DDBJ databases">
        <title>The draft genome sequence of Thalassospira alkalitolerans JCM 18968.</title>
        <authorList>
            <person name="Lai Q."/>
            <person name="Shao Z."/>
        </authorList>
    </citation>
    <scope>NUCLEOTIDE SEQUENCE [LARGE SCALE GENOMIC DNA]</scope>
    <source>
        <strain evidence="3 4">JCM 18968</strain>
    </source>
</reference>
<comment type="caution">
    <text evidence="3">The sequence shown here is derived from an EMBL/GenBank/DDBJ whole genome shotgun (WGS) entry which is preliminary data.</text>
</comment>
<evidence type="ECO:0000313" key="4">
    <source>
        <dbReference type="Proteomes" id="UP000193396"/>
    </source>
</evidence>
<gene>
    <name evidence="3" type="ORF">TALK_07520</name>
</gene>
<dbReference type="EMBL" id="JFKB01000004">
    <property type="protein sequence ID" value="OSQ48914.1"/>
    <property type="molecule type" value="Genomic_DNA"/>
</dbReference>
<feature type="compositionally biased region" description="Basic and acidic residues" evidence="1">
    <location>
        <begin position="40"/>
        <end position="55"/>
    </location>
</feature>
<keyword evidence="4" id="KW-1185">Reference proteome</keyword>
<evidence type="ECO:0000256" key="2">
    <source>
        <dbReference type="SAM" id="SignalP"/>
    </source>
</evidence>
<accession>A0A1Y2LDB7</accession>
<sequence>MKTGDCAMRFAIRTCLAVSICTFSTAVLAQGESPLPEPDDVQKSSDAEALDKDEPAKPTITISRSACKALVSYVPDDEVVYKPGVDVHGNKVAPADLDGGSQILNALPKEIEFPVTIDFFKFSGISVPDGVSGESSIGKITYRNGRVYFNDTPLGNEAGQDELIAACRAAGFR</sequence>
<dbReference type="AlphaFoldDB" id="A0A1Y2LDB7"/>
<dbReference type="Proteomes" id="UP000193396">
    <property type="component" value="Unassembled WGS sequence"/>
</dbReference>
<protein>
    <submittedName>
        <fullName evidence="3">Uncharacterized protein</fullName>
    </submittedName>
</protein>
<proteinExistence type="predicted"/>
<organism evidence="3 4">
    <name type="scientific">Thalassospira alkalitolerans</name>
    <dbReference type="NCBI Taxonomy" id="1293890"/>
    <lineage>
        <taxon>Bacteria</taxon>
        <taxon>Pseudomonadati</taxon>
        <taxon>Pseudomonadota</taxon>
        <taxon>Alphaproteobacteria</taxon>
        <taxon>Rhodospirillales</taxon>
        <taxon>Thalassospiraceae</taxon>
        <taxon>Thalassospira</taxon>
    </lineage>
</organism>